<proteinExistence type="predicted"/>
<accession>A0A0S4JQU3</accession>
<dbReference type="Pfam" id="PF00226">
    <property type="entry name" value="DnaJ"/>
    <property type="match status" value="1"/>
</dbReference>
<dbReference type="Proteomes" id="UP000051952">
    <property type="component" value="Unassembled WGS sequence"/>
</dbReference>
<evidence type="ECO:0000259" key="1">
    <source>
        <dbReference type="PROSITE" id="PS50076"/>
    </source>
</evidence>
<dbReference type="CDD" id="cd06257">
    <property type="entry name" value="DnaJ"/>
    <property type="match status" value="1"/>
</dbReference>
<sequence>MSTGQQKMTIRRACAVMGFPNPPVDKKQLKKAFQTLTKEYHPDQQGPKASADKMIELTEAYRLLRGLIEQRVGGGGFSRAAVAEQTTPLNSADSEAQRGGAGFQAAGFGATSDGMWLPWQREPSSSTKKHDEEVLTGSSMNHHVAGKNGEQPGSFQQYVASVREAESRLHEIRWRSQQASAGTHGFDATHMEQQRRLRNREQRSWFTTSAHNVGNVAVAKRTPLPMLAWRYTFQRVQQFPKKMMSNVKYIVLGR</sequence>
<dbReference type="InterPro" id="IPR001623">
    <property type="entry name" value="DnaJ_domain"/>
</dbReference>
<dbReference type="OrthoDB" id="376357at2759"/>
<dbReference type="InterPro" id="IPR036869">
    <property type="entry name" value="J_dom_sf"/>
</dbReference>
<dbReference type="AlphaFoldDB" id="A0A0S4JQU3"/>
<dbReference type="Gene3D" id="1.10.287.110">
    <property type="entry name" value="DnaJ domain"/>
    <property type="match status" value="1"/>
</dbReference>
<dbReference type="OMA" id="WQRTTSN"/>
<organism evidence="2 3">
    <name type="scientific">Bodo saltans</name>
    <name type="common">Flagellated protozoan</name>
    <dbReference type="NCBI Taxonomy" id="75058"/>
    <lineage>
        <taxon>Eukaryota</taxon>
        <taxon>Discoba</taxon>
        <taxon>Euglenozoa</taxon>
        <taxon>Kinetoplastea</taxon>
        <taxon>Metakinetoplastina</taxon>
        <taxon>Eubodonida</taxon>
        <taxon>Bodonidae</taxon>
        <taxon>Bodo</taxon>
    </lineage>
</organism>
<name>A0A0S4JQU3_BODSA</name>
<dbReference type="PROSITE" id="PS50076">
    <property type="entry name" value="DNAJ_2"/>
    <property type="match status" value="1"/>
</dbReference>
<evidence type="ECO:0000313" key="2">
    <source>
        <dbReference type="EMBL" id="CUG90885.1"/>
    </source>
</evidence>
<keyword evidence="3" id="KW-1185">Reference proteome</keyword>
<dbReference type="EMBL" id="CYKH01001873">
    <property type="protein sequence ID" value="CUG90885.1"/>
    <property type="molecule type" value="Genomic_DNA"/>
</dbReference>
<evidence type="ECO:0000313" key="3">
    <source>
        <dbReference type="Proteomes" id="UP000051952"/>
    </source>
</evidence>
<gene>
    <name evidence="2" type="ORF">BSAL_29110</name>
</gene>
<protein>
    <submittedName>
        <fullName evidence="2">DNA-J protein, putative</fullName>
    </submittedName>
</protein>
<reference evidence="3" key="1">
    <citation type="submission" date="2015-09" db="EMBL/GenBank/DDBJ databases">
        <authorList>
            <consortium name="Pathogen Informatics"/>
        </authorList>
    </citation>
    <scope>NUCLEOTIDE SEQUENCE [LARGE SCALE GENOMIC DNA]</scope>
    <source>
        <strain evidence="3">Lake Konstanz</strain>
    </source>
</reference>
<dbReference type="SUPFAM" id="SSF46565">
    <property type="entry name" value="Chaperone J-domain"/>
    <property type="match status" value="1"/>
</dbReference>
<feature type="domain" description="J" evidence="1">
    <location>
        <begin position="12"/>
        <end position="69"/>
    </location>
</feature>
<dbReference type="VEuPathDB" id="TriTrypDB:BSAL_29110"/>